<evidence type="ECO:0000313" key="2">
    <source>
        <dbReference type="Proteomes" id="UP000295444"/>
    </source>
</evidence>
<organism evidence="1 2">
    <name type="scientific">Labedaea rhizosphaerae</name>
    <dbReference type="NCBI Taxonomy" id="598644"/>
    <lineage>
        <taxon>Bacteria</taxon>
        <taxon>Bacillati</taxon>
        <taxon>Actinomycetota</taxon>
        <taxon>Actinomycetes</taxon>
        <taxon>Pseudonocardiales</taxon>
        <taxon>Pseudonocardiaceae</taxon>
        <taxon>Labedaea</taxon>
    </lineage>
</organism>
<dbReference type="EMBL" id="SNXZ01000004">
    <property type="protein sequence ID" value="TDP96214.1"/>
    <property type="molecule type" value="Genomic_DNA"/>
</dbReference>
<evidence type="ECO:0000313" key="1">
    <source>
        <dbReference type="EMBL" id="TDP96214.1"/>
    </source>
</evidence>
<accession>A0A4R6S9R9</accession>
<keyword evidence="2" id="KW-1185">Reference proteome</keyword>
<dbReference type="AlphaFoldDB" id="A0A4R6S9R9"/>
<reference evidence="1 2" key="1">
    <citation type="submission" date="2019-03" db="EMBL/GenBank/DDBJ databases">
        <title>Genomic Encyclopedia of Type Strains, Phase IV (KMG-IV): sequencing the most valuable type-strain genomes for metagenomic binning, comparative biology and taxonomic classification.</title>
        <authorList>
            <person name="Goeker M."/>
        </authorList>
    </citation>
    <scope>NUCLEOTIDE SEQUENCE [LARGE SCALE GENOMIC DNA]</scope>
    <source>
        <strain evidence="1 2">DSM 45361</strain>
    </source>
</reference>
<sequence>MEDNVAIDELILAERIILALHAIRAESGCGIHEAIDEFQRRYDRLRAERPDDFTLPPDKYGRNFYS</sequence>
<dbReference type="Proteomes" id="UP000295444">
    <property type="component" value="Unassembled WGS sequence"/>
</dbReference>
<name>A0A4R6S9R9_LABRH</name>
<proteinExistence type="predicted"/>
<protein>
    <submittedName>
        <fullName evidence="1">Uncharacterized protein</fullName>
    </submittedName>
</protein>
<gene>
    <name evidence="1" type="ORF">EV186_104196</name>
</gene>
<dbReference type="OrthoDB" id="4566307at2"/>
<dbReference type="RefSeq" id="WP_133851596.1">
    <property type="nucleotide sequence ID" value="NZ_SNXZ01000004.1"/>
</dbReference>
<comment type="caution">
    <text evidence="1">The sequence shown here is derived from an EMBL/GenBank/DDBJ whole genome shotgun (WGS) entry which is preliminary data.</text>
</comment>